<keyword evidence="1" id="KW-0732">Signal</keyword>
<sequence length="476" mass="51619">MSRRKTNGNKEKQRFSIKKISGRTASVLIGFTIFGGLMLDAPKAKADTNDNYNVTTDSISAESTSNTDKVVTLTSNADKTNQNAVDVTSQSADKMSSDSVIQDSSNTPTQGSESTAISNSTNKENVDSTTSSNENKTTDTTVTNTEQENSASNTVKPRSFAVRAANDVVSADTAKYDVDDIYNYYHDKGSNVSKERIQKLIDYKNNLESVTAILDLKKTDYGDNWVNQALEKQIANVTTLTDAFIDRIIGTFGERLVNDTNTKIDAQIEKIKTLQNQYPNSPDVKDALEKLNAAKEQVIPENIFNADKMEEVIDTLNKYGSPSAYDELAKKAEENPNGNNQALDEAKQKANDAIDKLNNLNEAQKEAAKAAVDNATDAAGVTAASDKATALDGNMGDLKESVADVDTTKASENYTNADEEAQKAYDAAVEAANAIVAKKEQMRKCAVKQLRKVKDKAALNGDSKSTSKQQKTQSIS</sequence>
<gene>
    <name evidence="6" type="ORF">DB362_00900</name>
</gene>
<feature type="region of interest" description="Disordered" evidence="3">
    <location>
        <begin position="452"/>
        <end position="476"/>
    </location>
</feature>
<keyword evidence="4" id="KW-1133">Transmembrane helix</keyword>
<reference evidence="6 7" key="1">
    <citation type="submission" date="2018-05" db="EMBL/GenBank/DDBJ databases">
        <title>Lactobacillus salivarius genome sequencing and assembly.</title>
        <authorList>
            <person name="Audisio C."/>
            <person name="Albarracin L."/>
            <person name="Torres M.J."/>
            <person name="Hebert E.M."/>
            <person name="Saavedra L."/>
        </authorList>
    </citation>
    <scope>NUCLEOTIDE SEQUENCE [LARGE SCALE GENOMIC DNA]</scope>
    <source>
        <strain evidence="6 7">A3iob</strain>
    </source>
</reference>
<name>A0A2U2MCC7_9LACO</name>
<dbReference type="AlphaFoldDB" id="A0A2U2MCC7"/>
<dbReference type="RefSeq" id="WP_109241577.1">
    <property type="nucleotide sequence ID" value="NZ_QFAS01000002.1"/>
</dbReference>
<feature type="domain" description="Extracellular matrix-binding protein ebh GA module" evidence="5">
    <location>
        <begin position="329"/>
        <end position="389"/>
    </location>
</feature>
<feature type="compositionally biased region" description="Low complexity" evidence="3">
    <location>
        <begin position="133"/>
        <end position="149"/>
    </location>
</feature>
<keyword evidence="4" id="KW-0472">Membrane</keyword>
<evidence type="ECO:0000256" key="2">
    <source>
        <dbReference type="SAM" id="Coils"/>
    </source>
</evidence>
<evidence type="ECO:0000259" key="5">
    <source>
        <dbReference type="SMART" id="SM00844"/>
    </source>
</evidence>
<feature type="region of interest" description="Disordered" evidence="3">
    <location>
        <begin position="81"/>
        <end position="157"/>
    </location>
</feature>
<keyword evidence="2" id="KW-0175">Coiled coil</keyword>
<keyword evidence="4" id="KW-0812">Transmembrane</keyword>
<evidence type="ECO:0000313" key="7">
    <source>
        <dbReference type="Proteomes" id="UP000245607"/>
    </source>
</evidence>
<dbReference type="SMART" id="SM00844">
    <property type="entry name" value="GA"/>
    <property type="match status" value="1"/>
</dbReference>
<dbReference type="EMBL" id="QFAS01000002">
    <property type="protein sequence ID" value="PWG54495.1"/>
    <property type="molecule type" value="Genomic_DNA"/>
</dbReference>
<dbReference type="InterPro" id="IPR009063">
    <property type="entry name" value="Ig/albumin-bd_sf"/>
</dbReference>
<dbReference type="InterPro" id="IPR002988">
    <property type="entry name" value="GA_module"/>
</dbReference>
<feature type="compositionally biased region" description="Polar residues" evidence="3">
    <location>
        <begin position="81"/>
        <end position="132"/>
    </location>
</feature>
<evidence type="ECO:0000256" key="3">
    <source>
        <dbReference type="SAM" id="MobiDB-lite"/>
    </source>
</evidence>
<evidence type="ECO:0000313" key="6">
    <source>
        <dbReference type="EMBL" id="PWG54495.1"/>
    </source>
</evidence>
<dbReference type="Gene3D" id="1.20.5.420">
    <property type="entry name" value="Immunoglobulin FC, subunit C"/>
    <property type="match status" value="2"/>
</dbReference>
<dbReference type="SUPFAM" id="SSF46997">
    <property type="entry name" value="Bacterial immunoglobulin/albumin-binding domains"/>
    <property type="match status" value="2"/>
</dbReference>
<dbReference type="InterPro" id="IPR020840">
    <property type="entry name" value="Extracell_matrix-bd_GA"/>
</dbReference>
<evidence type="ECO:0000256" key="4">
    <source>
        <dbReference type="SAM" id="Phobius"/>
    </source>
</evidence>
<proteinExistence type="predicted"/>
<dbReference type="Pfam" id="PF07554">
    <property type="entry name" value="FIVAR"/>
    <property type="match status" value="1"/>
</dbReference>
<comment type="caution">
    <text evidence="6">The sequence shown here is derived from an EMBL/GenBank/DDBJ whole genome shotgun (WGS) entry which is preliminary data.</text>
</comment>
<protein>
    <recommendedName>
        <fullName evidence="5">Extracellular matrix-binding protein ebh GA module domain-containing protein</fullName>
    </recommendedName>
</protein>
<dbReference type="InterPro" id="IPR005877">
    <property type="entry name" value="YSIRK_signal_dom"/>
</dbReference>
<dbReference type="NCBIfam" id="TIGR01168">
    <property type="entry name" value="YSIRK_signal"/>
    <property type="match status" value="1"/>
</dbReference>
<dbReference type="Pfam" id="PF01468">
    <property type="entry name" value="GA"/>
    <property type="match status" value="1"/>
</dbReference>
<dbReference type="Proteomes" id="UP000245607">
    <property type="component" value="Unassembled WGS sequence"/>
</dbReference>
<feature type="compositionally biased region" description="Low complexity" evidence="3">
    <location>
        <begin position="463"/>
        <end position="476"/>
    </location>
</feature>
<feature type="coiled-coil region" evidence="2">
    <location>
        <begin position="340"/>
        <end position="374"/>
    </location>
</feature>
<feature type="transmembrane region" description="Helical" evidence="4">
    <location>
        <begin position="20"/>
        <end position="39"/>
    </location>
</feature>
<evidence type="ECO:0000256" key="1">
    <source>
        <dbReference type="ARBA" id="ARBA00022729"/>
    </source>
</evidence>
<accession>A0A2U2MCC7</accession>
<organism evidence="6 7">
    <name type="scientific">Ligilactobacillus salivarius</name>
    <dbReference type="NCBI Taxonomy" id="1624"/>
    <lineage>
        <taxon>Bacteria</taxon>
        <taxon>Bacillati</taxon>
        <taxon>Bacillota</taxon>
        <taxon>Bacilli</taxon>
        <taxon>Lactobacillales</taxon>
        <taxon>Lactobacillaceae</taxon>
        <taxon>Ligilactobacillus</taxon>
    </lineage>
</organism>